<gene>
    <name evidence="7" type="ORF">SAMN05444972_105199</name>
</gene>
<dbReference type="InterPro" id="IPR003594">
    <property type="entry name" value="HATPase_dom"/>
</dbReference>
<keyword evidence="5" id="KW-0902">Two-component regulatory system</keyword>
<organism evidence="7 8">
    <name type="scientific">Marininema halotolerans</name>
    <dbReference type="NCBI Taxonomy" id="1155944"/>
    <lineage>
        <taxon>Bacteria</taxon>
        <taxon>Bacillati</taxon>
        <taxon>Bacillota</taxon>
        <taxon>Bacilli</taxon>
        <taxon>Bacillales</taxon>
        <taxon>Thermoactinomycetaceae</taxon>
        <taxon>Marininema</taxon>
    </lineage>
</organism>
<dbReference type="PANTHER" id="PTHR24421">
    <property type="entry name" value="NITRATE/NITRITE SENSOR PROTEIN NARX-RELATED"/>
    <property type="match status" value="1"/>
</dbReference>
<keyword evidence="8" id="KW-1185">Reference proteome</keyword>
<dbReference type="GO" id="GO:0046983">
    <property type="term" value="F:protein dimerization activity"/>
    <property type="evidence" value="ECO:0007669"/>
    <property type="project" value="InterPro"/>
</dbReference>
<dbReference type="OrthoDB" id="9795828at2"/>
<evidence type="ECO:0000256" key="3">
    <source>
        <dbReference type="ARBA" id="ARBA00022679"/>
    </source>
</evidence>
<dbReference type="PANTHER" id="PTHR24421:SF40">
    <property type="entry name" value="SENSOR HISTIDINE KINASE YHCY"/>
    <property type="match status" value="1"/>
</dbReference>
<keyword evidence="4" id="KW-0418">Kinase</keyword>
<dbReference type="SUPFAM" id="SSF55781">
    <property type="entry name" value="GAF domain-like"/>
    <property type="match status" value="2"/>
</dbReference>
<dbReference type="Gene3D" id="3.30.450.40">
    <property type="match status" value="2"/>
</dbReference>
<dbReference type="GO" id="GO:0000155">
    <property type="term" value="F:phosphorelay sensor kinase activity"/>
    <property type="evidence" value="ECO:0007669"/>
    <property type="project" value="InterPro"/>
</dbReference>
<evidence type="ECO:0000256" key="4">
    <source>
        <dbReference type="ARBA" id="ARBA00022777"/>
    </source>
</evidence>
<dbReference type="InterPro" id="IPR003018">
    <property type="entry name" value="GAF"/>
</dbReference>
<dbReference type="SUPFAM" id="SSF55874">
    <property type="entry name" value="ATPase domain of HSP90 chaperone/DNA topoisomerase II/histidine kinase"/>
    <property type="match status" value="1"/>
</dbReference>
<dbReference type="Pfam" id="PF07730">
    <property type="entry name" value="HisKA_3"/>
    <property type="match status" value="1"/>
</dbReference>
<proteinExistence type="predicted"/>
<feature type="domain" description="GAF" evidence="6">
    <location>
        <begin position="236"/>
        <end position="376"/>
    </location>
</feature>
<dbReference type="CDD" id="cd16917">
    <property type="entry name" value="HATPase_UhpB-NarQ-NarX-like"/>
    <property type="match status" value="1"/>
</dbReference>
<dbReference type="InterPro" id="IPR036890">
    <property type="entry name" value="HATPase_C_sf"/>
</dbReference>
<dbReference type="InterPro" id="IPR029016">
    <property type="entry name" value="GAF-like_dom_sf"/>
</dbReference>
<name>A0A1I6RM10_9BACL</name>
<feature type="domain" description="GAF" evidence="6">
    <location>
        <begin position="64"/>
        <end position="215"/>
    </location>
</feature>
<dbReference type="Pfam" id="PF13185">
    <property type="entry name" value="GAF_2"/>
    <property type="match status" value="2"/>
</dbReference>
<dbReference type="Gene3D" id="1.20.5.1930">
    <property type="match status" value="1"/>
</dbReference>
<dbReference type="Gene3D" id="3.30.565.10">
    <property type="entry name" value="Histidine kinase-like ATPase, C-terminal domain"/>
    <property type="match status" value="1"/>
</dbReference>
<dbReference type="Proteomes" id="UP000198660">
    <property type="component" value="Unassembled WGS sequence"/>
</dbReference>
<accession>A0A1I6RM10</accession>
<evidence type="ECO:0000256" key="5">
    <source>
        <dbReference type="ARBA" id="ARBA00023012"/>
    </source>
</evidence>
<dbReference type="InterPro" id="IPR050482">
    <property type="entry name" value="Sensor_HK_TwoCompSys"/>
</dbReference>
<evidence type="ECO:0000313" key="7">
    <source>
        <dbReference type="EMBL" id="SFS65771.1"/>
    </source>
</evidence>
<dbReference type="Pfam" id="PF02518">
    <property type="entry name" value="HATPase_c"/>
    <property type="match status" value="1"/>
</dbReference>
<reference evidence="8" key="1">
    <citation type="submission" date="2016-10" db="EMBL/GenBank/DDBJ databases">
        <authorList>
            <person name="Varghese N."/>
            <person name="Submissions S."/>
        </authorList>
    </citation>
    <scope>NUCLEOTIDE SEQUENCE [LARGE SCALE GENOMIC DNA]</scope>
    <source>
        <strain evidence="8">DSM 45789</strain>
    </source>
</reference>
<dbReference type="EMBL" id="FPAA01000005">
    <property type="protein sequence ID" value="SFS65771.1"/>
    <property type="molecule type" value="Genomic_DNA"/>
</dbReference>
<dbReference type="InterPro" id="IPR011712">
    <property type="entry name" value="Sig_transdc_His_kin_sub3_dim/P"/>
</dbReference>
<dbReference type="SMART" id="SM00065">
    <property type="entry name" value="GAF"/>
    <property type="match status" value="2"/>
</dbReference>
<sequence length="588" mass="65943">MILQNPLTIYKPPYLKEAFFLVVFAIMNGEKKRGEVGMVGKVQNQYQQWDTLRRIAETLNQSEDVRPLLQMVLKELLQVTGLSTGWIFLVEDEPEYTTVAMHHLPPALTTDQARPMCQGRCWCLDRVWDGRLHKAVNIMGCQRLDDAVKYQWGDTWGITHHATVPLMAGGEVIGLLNVASPGKENFTNEELALLQGVAYQIGTAVKKTWLVEAQQRRAERFSQLDEVSRAIWSFRSEDDLLEQVVHLVATSFNWPLIALWTGQGKQLKLHTFSLDRKVTQPENQSPTESLGAVGKSFLQQEAILSTDELQGISSLWPDCSVVAAAPLSMRGESFGVIVIGSDHPRNLDISDLDVLKALGEHLSLAIESGRLEEERERLLISEERNRLARDLHDSVNQKLFSLSLNARTAKGVAPKENEMLHEALEDMEMLSREALKEMRSLIWQLRPAGLENGVVSALHRYGTRLGLTLEIVVEGVVSLSRNVEETLWRIGQEALNNVSRHADTDQVYLYLSVRDEKICLQIKDNGRGCVNPIGEPKRGLGIIGMKERAQLINGSFRFDSETGLGTIVEVSLPYTEGKEEDDEISTCG</sequence>
<evidence type="ECO:0000259" key="6">
    <source>
        <dbReference type="SMART" id="SM00065"/>
    </source>
</evidence>
<dbReference type="AlphaFoldDB" id="A0A1I6RM10"/>
<dbReference type="GO" id="GO:0016020">
    <property type="term" value="C:membrane"/>
    <property type="evidence" value="ECO:0007669"/>
    <property type="project" value="InterPro"/>
</dbReference>
<evidence type="ECO:0000256" key="1">
    <source>
        <dbReference type="ARBA" id="ARBA00000085"/>
    </source>
</evidence>
<evidence type="ECO:0000313" key="8">
    <source>
        <dbReference type="Proteomes" id="UP000198660"/>
    </source>
</evidence>
<protein>
    <recommendedName>
        <fullName evidence="2">histidine kinase</fullName>
        <ecNumber evidence="2">2.7.13.3</ecNumber>
    </recommendedName>
</protein>
<comment type="catalytic activity">
    <reaction evidence="1">
        <text>ATP + protein L-histidine = ADP + protein N-phospho-L-histidine.</text>
        <dbReference type="EC" id="2.7.13.3"/>
    </reaction>
</comment>
<dbReference type="EC" id="2.7.13.3" evidence="2"/>
<evidence type="ECO:0000256" key="2">
    <source>
        <dbReference type="ARBA" id="ARBA00012438"/>
    </source>
</evidence>
<keyword evidence="3" id="KW-0808">Transferase</keyword>